<dbReference type="EMBL" id="JADGKB010000105">
    <property type="protein sequence ID" value="KAJ3253591.1"/>
    <property type="molecule type" value="Genomic_DNA"/>
</dbReference>
<feature type="transmembrane region" description="Helical" evidence="2">
    <location>
        <begin position="22"/>
        <end position="46"/>
    </location>
</feature>
<dbReference type="AlphaFoldDB" id="A0AAD5Y1G9"/>
<feature type="transmembrane region" description="Helical" evidence="2">
    <location>
        <begin position="66"/>
        <end position="92"/>
    </location>
</feature>
<feature type="transmembrane region" description="Helical" evidence="2">
    <location>
        <begin position="99"/>
        <end position="118"/>
    </location>
</feature>
<accession>A0AAD5Y1G9</accession>
<sequence length="231" mass="25720">VVKLIELAVIPYGYFCLRPNKIAFILFVTALLNIPHNITAYVASYLGDIDIVEWQHLSYLYNPLPWWIANSIFVAAIRALEMYCNYLIVIAVADKSHFLRIRVVTVICMVGVWASRIYDGATSMCCGRYGLLFAALAGVLQSIICLISIFHTMSKIASNKSLGKVGILAEPVNSIYFTVWWDMLAGTFDNCRALIMFIDLLMTRLETAKSKTGKNTGATSIKSEVKGTAKE</sequence>
<proteinExistence type="predicted"/>
<evidence type="ECO:0000313" key="4">
    <source>
        <dbReference type="Proteomes" id="UP001210925"/>
    </source>
</evidence>
<protein>
    <submittedName>
        <fullName evidence="3">Uncharacterized protein</fullName>
    </submittedName>
</protein>
<feature type="compositionally biased region" description="Polar residues" evidence="1">
    <location>
        <begin position="213"/>
        <end position="222"/>
    </location>
</feature>
<keyword evidence="2" id="KW-0812">Transmembrane</keyword>
<feature type="region of interest" description="Disordered" evidence="1">
    <location>
        <begin position="212"/>
        <end position="231"/>
    </location>
</feature>
<organism evidence="3 4">
    <name type="scientific">Boothiomyces macroporosus</name>
    <dbReference type="NCBI Taxonomy" id="261099"/>
    <lineage>
        <taxon>Eukaryota</taxon>
        <taxon>Fungi</taxon>
        <taxon>Fungi incertae sedis</taxon>
        <taxon>Chytridiomycota</taxon>
        <taxon>Chytridiomycota incertae sedis</taxon>
        <taxon>Chytridiomycetes</taxon>
        <taxon>Rhizophydiales</taxon>
        <taxon>Terramycetaceae</taxon>
        <taxon>Boothiomyces</taxon>
    </lineage>
</organism>
<evidence type="ECO:0000313" key="3">
    <source>
        <dbReference type="EMBL" id="KAJ3253591.1"/>
    </source>
</evidence>
<evidence type="ECO:0000256" key="1">
    <source>
        <dbReference type="SAM" id="MobiDB-lite"/>
    </source>
</evidence>
<keyword evidence="4" id="KW-1185">Reference proteome</keyword>
<comment type="caution">
    <text evidence="3">The sequence shown here is derived from an EMBL/GenBank/DDBJ whole genome shotgun (WGS) entry which is preliminary data.</text>
</comment>
<keyword evidence="2" id="KW-0472">Membrane</keyword>
<keyword evidence="2" id="KW-1133">Transmembrane helix</keyword>
<gene>
    <name evidence="3" type="ORF">HK103_000433</name>
</gene>
<evidence type="ECO:0000256" key="2">
    <source>
        <dbReference type="SAM" id="Phobius"/>
    </source>
</evidence>
<feature type="non-terminal residue" evidence="3">
    <location>
        <position position="1"/>
    </location>
</feature>
<dbReference type="Proteomes" id="UP001210925">
    <property type="component" value="Unassembled WGS sequence"/>
</dbReference>
<reference evidence="3" key="1">
    <citation type="submission" date="2020-05" db="EMBL/GenBank/DDBJ databases">
        <title>Phylogenomic resolution of chytrid fungi.</title>
        <authorList>
            <person name="Stajich J.E."/>
            <person name="Amses K."/>
            <person name="Simmons R."/>
            <person name="Seto K."/>
            <person name="Myers J."/>
            <person name="Bonds A."/>
            <person name="Quandt C.A."/>
            <person name="Barry K."/>
            <person name="Liu P."/>
            <person name="Grigoriev I."/>
            <person name="Longcore J.E."/>
            <person name="James T.Y."/>
        </authorList>
    </citation>
    <scope>NUCLEOTIDE SEQUENCE</scope>
    <source>
        <strain evidence="3">PLAUS21</strain>
    </source>
</reference>
<name>A0AAD5Y1G9_9FUNG</name>
<feature type="transmembrane region" description="Helical" evidence="2">
    <location>
        <begin position="130"/>
        <end position="150"/>
    </location>
</feature>